<dbReference type="AlphaFoldDB" id="A0A1Y5IK01"/>
<dbReference type="Proteomes" id="UP000195557">
    <property type="component" value="Unassembled WGS sequence"/>
</dbReference>
<sequence length="139" mass="15909">MPIPETAPKAAVKAEAPMTSALHADILIGNAGFGERHRSVRESTWRKRDGEAVHGDIYERLGFDESLEIGDSGRIDESSRHSIATWEPKCERYYAFANIRLVLYRRCIFLKTSFSAGAIFCQTRRDRRFRGRVYSVHVF</sequence>
<proteinExistence type="predicted"/>
<protein>
    <submittedName>
        <fullName evidence="1">Uncharacterized protein</fullName>
    </submittedName>
</protein>
<accession>A0A1Y5IK01</accession>
<organism evidence="1">
    <name type="scientific">Ostreococcus tauri</name>
    <name type="common">Marine green alga</name>
    <dbReference type="NCBI Taxonomy" id="70448"/>
    <lineage>
        <taxon>Eukaryota</taxon>
        <taxon>Viridiplantae</taxon>
        <taxon>Chlorophyta</taxon>
        <taxon>Mamiellophyceae</taxon>
        <taxon>Mamiellales</taxon>
        <taxon>Bathycoccaceae</taxon>
        <taxon>Ostreococcus</taxon>
    </lineage>
</organism>
<reference evidence="1" key="1">
    <citation type="submission" date="2017-04" db="EMBL/GenBank/DDBJ databases">
        <title>Population genomics of picophytoplankton unveils novel chromosome hypervariability.</title>
        <authorList>
            <consortium name="DOE Joint Genome Institute"/>
            <person name="Blanc-Mathieu R."/>
            <person name="Krasovec M."/>
            <person name="Hebrard M."/>
            <person name="Yau S."/>
            <person name="Desgranges E."/>
            <person name="Martin J."/>
            <person name="Schackwitz W."/>
            <person name="Kuo A."/>
            <person name="Salin G."/>
            <person name="Donnadieu C."/>
            <person name="Desdevises Y."/>
            <person name="Sanchez-Ferandin S."/>
            <person name="Moreau H."/>
            <person name="Rivals E."/>
            <person name="Grigoriev I.V."/>
            <person name="Grimsley N."/>
            <person name="Eyre-Walker A."/>
            <person name="Piganeau G."/>
        </authorList>
    </citation>
    <scope>NUCLEOTIDE SEQUENCE [LARGE SCALE GENOMIC DNA]</scope>
    <source>
        <strain evidence="1">RCC 1115</strain>
    </source>
</reference>
<dbReference type="EMBL" id="KZ155772">
    <property type="protein sequence ID" value="OUS48987.1"/>
    <property type="molecule type" value="Genomic_DNA"/>
</dbReference>
<name>A0A1Y5IK01_OSTTA</name>
<gene>
    <name evidence="1" type="ORF">BE221DRAFT_203284</name>
</gene>
<evidence type="ECO:0000313" key="1">
    <source>
        <dbReference type="EMBL" id="OUS48987.1"/>
    </source>
</evidence>